<reference evidence="1 2" key="1">
    <citation type="submission" date="2021-03" db="EMBL/GenBank/DDBJ databases">
        <title>Fibrella sp. HMF5405 genome sequencing and assembly.</title>
        <authorList>
            <person name="Kang H."/>
            <person name="Kim H."/>
            <person name="Bae S."/>
            <person name="Joh K."/>
        </authorList>
    </citation>
    <scope>NUCLEOTIDE SEQUENCE [LARGE SCALE GENOMIC DNA]</scope>
    <source>
        <strain evidence="1 2">HMF5405</strain>
    </source>
</reference>
<evidence type="ECO:0000313" key="1">
    <source>
        <dbReference type="EMBL" id="MBO0951229.1"/>
    </source>
</evidence>
<keyword evidence="2" id="KW-1185">Reference proteome</keyword>
<name>A0ABS3JMK3_9BACT</name>
<accession>A0ABS3JMK3</accession>
<gene>
    <name evidence="1" type="ORF">J2I46_21780</name>
</gene>
<sequence length="142" mass="16345">MDRFLVSKFDHTKLVIVESVFPVASFIGCLYVNKTTIINVVTNKGYFFVLYDDDGIKKKGISTKGLFDKAKTICADSNVHVNKALEYDVQINTPKAWNYNFISKKREAIISNKRIIVEIYARNLNEQQTDAKLSEEIFRLQK</sequence>
<comment type="caution">
    <text evidence="1">The sequence shown here is derived from an EMBL/GenBank/DDBJ whole genome shotgun (WGS) entry which is preliminary data.</text>
</comment>
<protein>
    <submittedName>
        <fullName evidence="1">Uncharacterized protein</fullName>
    </submittedName>
</protein>
<organism evidence="1 2">
    <name type="scientific">Fibrella forsythiae</name>
    <dbReference type="NCBI Taxonomy" id="2817061"/>
    <lineage>
        <taxon>Bacteria</taxon>
        <taxon>Pseudomonadati</taxon>
        <taxon>Bacteroidota</taxon>
        <taxon>Cytophagia</taxon>
        <taxon>Cytophagales</taxon>
        <taxon>Spirosomataceae</taxon>
        <taxon>Fibrella</taxon>
    </lineage>
</organism>
<evidence type="ECO:0000313" key="2">
    <source>
        <dbReference type="Proteomes" id="UP000664628"/>
    </source>
</evidence>
<dbReference type="RefSeq" id="WP_207331183.1">
    <property type="nucleotide sequence ID" value="NZ_JAFMYW010000007.1"/>
</dbReference>
<dbReference type="EMBL" id="JAFMYW010000007">
    <property type="protein sequence ID" value="MBO0951229.1"/>
    <property type="molecule type" value="Genomic_DNA"/>
</dbReference>
<proteinExistence type="predicted"/>
<dbReference type="PROSITE" id="PS51257">
    <property type="entry name" value="PROKAR_LIPOPROTEIN"/>
    <property type="match status" value="1"/>
</dbReference>
<dbReference type="Proteomes" id="UP000664628">
    <property type="component" value="Unassembled WGS sequence"/>
</dbReference>